<evidence type="ECO:0000313" key="1">
    <source>
        <dbReference type="EMBL" id="TXC81779.1"/>
    </source>
</evidence>
<proteinExistence type="predicted"/>
<name>A0A5C6V9C5_9FLAO</name>
<comment type="caution">
    <text evidence="1">The sequence shown here is derived from an EMBL/GenBank/DDBJ whole genome shotgun (WGS) entry which is preliminary data.</text>
</comment>
<reference evidence="1 2" key="1">
    <citation type="submission" date="2019-08" db="EMBL/GenBank/DDBJ databases">
        <title>Genome of Luteibaculum oceani JCM 18817.</title>
        <authorList>
            <person name="Bowman J.P."/>
        </authorList>
    </citation>
    <scope>NUCLEOTIDE SEQUENCE [LARGE SCALE GENOMIC DNA]</scope>
    <source>
        <strain evidence="1 2">JCM 18817</strain>
    </source>
</reference>
<dbReference type="RefSeq" id="WP_147013819.1">
    <property type="nucleotide sequence ID" value="NZ_VORB01000003.1"/>
</dbReference>
<accession>A0A5C6V9C5</accession>
<organism evidence="1 2">
    <name type="scientific">Luteibaculum oceani</name>
    <dbReference type="NCBI Taxonomy" id="1294296"/>
    <lineage>
        <taxon>Bacteria</taxon>
        <taxon>Pseudomonadati</taxon>
        <taxon>Bacteroidota</taxon>
        <taxon>Flavobacteriia</taxon>
        <taxon>Flavobacteriales</taxon>
        <taxon>Luteibaculaceae</taxon>
        <taxon>Luteibaculum</taxon>
    </lineage>
</organism>
<keyword evidence="2" id="KW-1185">Reference proteome</keyword>
<gene>
    <name evidence="1" type="ORF">FRX97_04480</name>
</gene>
<dbReference type="AlphaFoldDB" id="A0A5C6V9C5"/>
<evidence type="ECO:0000313" key="2">
    <source>
        <dbReference type="Proteomes" id="UP000321168"/>
    </source>
</evidence>
<dbReference type="EMBL" id="VORB01000003">
    <property type="protein sequence ID" value="TXC81779.1"/>
    <property type="molecule type" value="Genomic_DNA"/>
</dbReference>
<sequence length="175" mass="19948">MKKLLCILLMLWVTPIFSQQMILVEKENSVKRNRYIKGAEITFSFKRNNPQSLIEEERYVEGVITKISDDSLKVGTVKVAYSEISKVWKPNEKTRLPNFFKKVFRTAGRVYFIISAINGLANNDSPIIHPSATIGLLGGEALGFLFAKVPARFYNLESGKWKIRVVDFSATEQKE</sequence>
<dbReference type="Proteomes" id="UP000321168">
    <property type="component" value="Unassembled WGS sequence"/>
</dbReference>
<protein>
    <submittedName>
        <fullName evidence="1">Uncharacterized protein</fullName>
    </submittedName>
</protein>